<accession>A0ABQ5J4Q1</accession>
<feature type="compositionally biased region" description="Low complexity" evidence="1">
    <location>
        <begin position="63"/>
        <end position="85"/>
    </location>
</feature>
<reference evidence="3" key="2">
    <citation type="submission" date="2022-01" db="EMBL/GenBank/DDBJ databases">
        <authorList>
            <person name="Yamashiro T."/>
            <person name="Shiraishi A."/>
            <person name="Satake H."/>
            <person name="Nakayama K."/>
        </authorList>
    </citation>
    <scope>NUCLEOTIDE SEQUENCE</scope>
</reference>
<feature type="region of interest" description="Disordered" evidence="1">
    <location>
        <begin position="1"/>
        <end position="20"/>
    </location>
</feature>
<keyword evidence="4" id="KW-1185">Reference proteome</keyword>
<keyword evidence="3" id="KW-0695">RNA-directed DNA polymerase</keyword>
<evidence type="ECO:0000313" key="3">
    <source>
        <dbReference type="EMBL" id="GJU07384.1"/>
    </source>
</evidence>
<feature type="region of interest" description="Disordered" evidence="1">
    <location>
        <begin position="54"/>
        <end position="87"/>
    </location>
</feature>
<dbReference type="GO" id="GO:0003964">
    <property type="term" value="F:RNA-directed DNA polymerase activity"/>
    <property type="evidence" value="ECO:0007669"/>
    <property type="project" value="UniProtKB-KW"/>
</dbReference>
<dbReference type="EMBL" id="BQNB010021533">
    <property type="protein sequence ID" value="GJU07384.1"/>
    <property type="molecule type" value="Genomic_DNA"/>
</dbReference>
<dbReference type="Pfam" id="PF19259">
    <property type="entry name" value="Ty3_capsid"/>
    <property type="match status" value="1"/>
</dbReference>
<feature type="region of interest" description="Disordered" evidence="1">
    <location>
        <begin position="309"/>
        <end position="355"/>
    </location>
</feature>
<feature type="compositionally biased region" description="Basic and acidic residues" evidence="1">
    <location>
        <begin position="318"/>
        <end position="329"/>
    </location>
</feature>
<keyword evidence="3" id="KW-0808">Transferase</keyword>
<evidence type="ECO:0000313" key="4">
    <source>
        <dbReference type="Proteomes" id="UP001151760"/>
    </source>
</evidence>
<sequence length="381" mass="44122">MSSPNHPTSDIEDAFSSNFPDYTPTSPDYFQSHRETFVLILQIIYLNFFPPEEIPPPKDTETPVESPIPISPSSLVGSSSPVRSTTPPPDYPFDESIFAELDNSLWIIPRPLGGEPVPEESNENTGEREAPVARKCSYKEFMSCQPINFKGSEGAVGLIRWFERTESVFSRSNCTEDYKVKFATGTLIEEALSWWNYFAQPIRIEEAYKFTWVEFKKLLIKKYCHRTEVQKMEDEFYHLTVKRNDLKTYVRRFQELATLCPTMVPNTEKHMEAFIGGLPRSIKGNVTASKPQTLEEAINITQRLMDQVTRHNSVQGTNDRKQKFDDRRTFNNNNYQNDRNNYNDNHTNDHHQQQNRWQETFRAYAATPTENHGYVGPHPLC</sequence>
<dbReference type="PANTHER" id="PTHR33223:SF11">
    <property type="entry name" value="ELEMENT PROTEIN, PUTATIVE-RELATED"/>
    <property type="match status" value="1"/>
</dbReference>
<dbReference type="PANTHER" id="PTHR33223">
    <property type="entry name" value="CCHC-TYPE DOMAIN-CONTAINING PROTEIN"/>
    <property type="match status" value="1"/>
</dbReference>
<organism evidence="3 4">
    <name type="scientific">Tanacetum coccineum</name>
    <dbReference type="NCBI Taxonomy" id="301880"/>
    <lineage>
        <taxon>Eukaryota</taxon>
        <taxon>Viridiplantae</taxon>
        <taxon>Streptophyta</taxon>
        <taxon>Embryophyta</taxon>
        <taxon>Tracheophyta</taxon>
        <taxon>Spermatophyta</taxon>
        <taxon>Magnoliopsida</taxon>
        <taxon>eudicotyledons</taxon>
        <taxon>Gunneridae</taxon>
        <taxon>Pentapetalae</taxon>
        <taxon>asterids</taxon>
        <taxon>campanulids</taxon>
        <taxon>Asterales</taxon>
        <taxon>Asteraceae</taxon>
        <taxon>Asteroideae</taxon>
        <taxon>Anthemideae</taxon>
        <taxon>Anthemidinae</taxon>
        <taxon>Tanacetum</taxon>
    </lineage>
</organism>
<feature type="compositionally biased region" description="Low complexity" evidence="1">
    <location>
        <begin position="330"/>
        <end position="345"/>
    </location>
</feature>
<name>A0ABQ5J4Q1_9ASTR</name>
<proteinExistence type="predicted"/>
<keyword evidence="3" id="KW-0548">Nucleotidyltransferase</keyword>
<evidence type="ECO:0000259" key="2">
    <source>
        <dbReference type="Pfam" id="PF19259"/>
    </source>
</evidence>
<protein>
    <submittedName>
        <fullName evidence="3">Reverse transcriptase domain-containing protein</fullName>
    </submittedName>
</protein>
<feature type="domain" description="Ty3 transposon capsid-like protein" evidence="2">
    <location>
        <begin position="139"/>
        <end position="327"/>
    </location>
</feature>
<dbReference type="InterPro" id="IPR045358">
    <property type="entry name" value="Ty3_capsid"/>
</dbReference>
<reference evidence="3" key="1">
    <citation type="journal article" date="2022" name="Int. J. Mol. Sci.">
        <title>Draft Genome of Tanacetum Coccineum: Genomic Comparison of Closely Related Tanacetum-Family Plants.</title>
        <authorList>
            <person name="Yamashiro T."/>
            <person name="Shiraishi A."/>
            <person name="Nakayama K."/>
            <person name="Satake H."/>
        </authorList>
    </citation>
    <scope>NUCLEOTIDE SEQUENCE</scope>
</reference>
<comment type="caution">
    <text evidence="3">The sequence shown here is derived from an EMBL/GenBank/DDBJ whole genome shotgun (WGS) entry which is preliminary data.</text>
</comment>
<evidence type="ECO:0000256" key="1">
    <source>
        <dbReference type="SAM" id="MobiDB-lite"/>
    </source>
</evidence>
<dbReference type="Proteomes" id="UP001151760">
    <property type="component" value="Unassembled WGS sequence"/>
</dbReference>
<gene>
    <name evidence="3" type="ORF">Tco_1123814</name>
</gene>